<evidence type="ECO:0000256" key="3">
    <source>
        <dbReference type="ARBA" id="ARBA00022763"/>
    </source>
</evidence>
<evidence type="ECO:0000256" key="2">
    <source>
        <dbReference type="ARBA" id="ARBA00022741"/>
    </source>
</evidence>
<dbReference type="GO" id="GO:0008854">
    <property type="term" value="F:exodeoxyribonuclease V activity"/>
    <property type="evidence" value="ECO:0007669"/>
    <property type="project" value="InterPro"/>
</dbReference>
<evidence type="ECO:0000313" key="11">
    <source>
        <dbReference type="Proteomes" id="UP000430564"/>
    </source>
</evidence>
<dbReference type="Gene3D" id="3.40.50.10930">
    <property type="match status" value="1"/>
</dbReference>
<evidence type="ECO:0000313" key="10">
    <source>
        <dbReference type="EMBL" id="KAB7661684.1"/>
    </source>
</evidence>
<evidence type="ECO:0000256" key="7">
    <source>
        <dbReference type="ARBA" id="ARBA00022840"/>
    </source>
</evidence>
<comment type="caution">
    <text evidence="10">The sequence shown here is derived from an EMBL/GenBank/DDBJ whole genome shotgun (WGS) entry which is preliminary data.</text>
</comment>
<dbReference type="RefSeq" id="WP_152157939.1">
    <property type="nucleotide sequence ID" value="NZ_WEHX01000016.1"/>
</dbReference>
<dbReference type="EMBL" id="WEHX01000016">
    <property type="protein sequence ID" value="KAB7661684.1"/>
    <property type="molecule type" value="Genomic_DNA"/>
</dbReference>
<evidence type="ECO:0000256" key="6">
    <source>
        <dbReference type="ARBA" id="ARBA00022839"/>
    </source>
</evidence>
<gene>
    <name evidence="10" type="ORF">GBM95_04200</name>
</gene>
<dbReference type="GO" id="GO:0009338">
    <property type="term" value="C:exodeoxyribonuclease V complex"/>
    <property type="evidence" value="ECO:0007669"/>
    <property type="project" value="InterPro"/>
</dbReference>
<dbReference type="Pfam" id="PF04257">
    <property type="entry name" value="Exonuc_V_gamma"/>
    <property type="match status" value="1"/>
</dbReference>
<keyword evidence="8" id="KW-0238">DNA-binding</keyword>
<evidence type="ECO:0000256" key="4">
    <source>
        <dbReference type="ARBA" id="ARBA00022801"/>
    </source>
</evidence>
<organism evidence="10 11">
    <name type="scientific">Sutterella seckii</name>
    <dbReference type="NCBI Taxonomy" id="1944635"/>
    <lineage>
        <taxon>Bacteria</taxon>
        <taxon>Pseudomonadati</taxon>
        <taxon>Pseudomonadota</taxon>
        <taxon>Betaproteobacteria</taxon>
        <taxon>Burkholderiales</taxon>
        <taxon>Sutterellaceae</taxon>
        <taxon>Sutterella</taxon>
    </lineage>
</organism>
<dbReference type="PIRSF" id="PIRSF000980">
    <property type="entry name" value="RecC"/>
    <property type="match status" value="1"/>
</dbReference>
<dbReference type="Gene3D" id="1.10.10.160">
    <property type="match status" value="1"/>
</dbReference>
<dbReference type="GO" id="GO:0005524">
    <property type="term" value="F:ATP binding"/>
    <property type="evidence" value="ECO:0007669"/>
    <property type="project" value="UniProtKB-KW"/>
</dbReference>
<dbReference type="GO" id="GO:0006310">
    <property type="term" value="P:DNA recombination"/>
    <property type="evidence" value="ECO:0007669"/>
    <property type="project" value="TreeGrafter"/>
</dbReference>
<dbReference type="SUPFAM" id="SSF52540">
    <property type="entry name" value="P-loop containing nucleoside triphosphate hydrolases"/>
    <property type="match status" value="2"/>
</dbReference>
<sequence length="1197" mass="134821">MIHTLYSNSYEVLRAVLLNNIERLRFRPEASELGADALFEGVFDRVPVIIPSKAVETDLTRAIAREEQICASMQFMFLSQWLGFFSKEPLANVVGNEADWMVWEILRKTGPGSFREEMKARTVRLEDCLRGRTEEEVFSLAQRVCSVFVSYASYRLDWVLEWLGLHQEQLILTEEMQDERRRMEADPDFVWQRALWQRLADNPSWRGRRFLETLPETLESLAGAPRDLRELDLGHGRTVPLPNALHVFMPFVVPPLMLPVLKAFAHSGRDVWLYLLNPSSEYWFDLVPKRLFNWKEKGDGHREIGHPILADNGRSVRANIDRLWRFTEEDIRETLLSGPSGSAHADDSAMEPRERRMLSARDILRDYQLSPKNITVDMKVDAESIYLEANEPTLLRRIQDSILKLDPDLSQFEEKAVREEDESLRFVCAPTAVRELEGLADWLQAQFRKRNNLRPEDVLVATPDISASAPLIDQVFGSLPAGRRIEYRITGALMASEDAPLEALSGLANLLTGRMKRGDFLAWLSLPLISRRFGFEVDDLETLSAWLSSAGYEFGLSDGHLLSLDEETFRHVRESTLSRALERLALGAMLPGGVRKPFLDVLPREGVEARGWSTAAERPELLNALSTIYAALEKLRREAEGADAGDSAETDESVEKGPRRWMRWISEALEYFFPRETPQENWQSLRAGAESLAAEIEAAADPDDGAPEVPFRLFMSALRDRLAGAQPGGRPGSGVTFTGMQQLRGLPYKVIVIVGLNDDSRFPGSSHAEEFDLMARFPRRGDRDSRHDNRNIFLDLLLAARETFIISYAGGVSEAERKEPSIVAQELREWILSFAENREERRQWGAMLTRTLALTGFSPNAFRTHQGDWRSTDADLLRALREAASDDWSRKEIPFEDAARTLPEAGDQVPFTTLWKFWRDPADSVLKANGIRIDDEEEDEEVPVVPSTGGLSFWKRIDEALRAFFSGESEDDVRRRWNLNPELGARGVREWALEEDLAIAAALFDCFDRAMKNTTGVDPMMISADLPGLSWKISMQTSDLRKRGETGDLLFVPVSASSKTGSRGQRAAWEFLVMRAAGLDVNGCLVSREKKEKEGNVPAITALSPIPANAAARILAVLGRLWETSLSGNTTVARAPFEGAGKGAGDESHANLIAFRGKELAKAEERLKKAADLLEKLYARVDSDELVHEFEALIDAH</sequence>
<dbReference type="OrthoDB" id="9762834at2"/>
<keyword evidence="3" id="KW-0227">DNA damage</keyword>
<keyword evidence="7" id="KW-0067">ATP-binding</keyword>
<dbReference type="GO" id="GO:0006281">
    <property type="term" value="P:DNA repair"/>
    <property type="evidence" value="ECO:0007669"/>
    <property type="project" value="UniProtKB-KW"/>
</dbReference>
<evidence type="ECO:0000256" key="9">
    <source>
        <dbReference type="ARBA" id="ARBA00023204"/>
    </source>
</evidence>
<dbReference type="GO" id="GO:0004386">
    <property type="term" value="F:helicase activity"/>
    <property type="evidence" value="ECO:0007669"/>
    <property type="project" value="UniProtKB-KW"/>
</dbReference>
<accession>A0A6I1EM49</accession>
<keyword evidence="4" id="KW-0378">Hydrolase</keyword>
<keyword evidence="9" id="KW-0234">DNA repair</keyword>
<dbReference type="PANTHER" id="PTHR30591">
    <property type="entry name" value="RECBCD ENZYME SUBUNIT RECC"/>
    <property type="match status" value="1"/>
</dbReference>
<keyword evidence="2" id="KW-0547">Nucleotide-binding</keyword>
<dbReference type="GO" id="GO:0003677">
    <property type="term" value="F:DNA binding"/>
    <property type="evidence" value="ECO:0007669"/>
    <property type="project" value="UniProtKB-KW"/>
</dbReference>
<evidence type="ECO:0000256" key="5">
    <source>
        <dbReference type="ARBA" id="ARBA00022806"/>
    </source>
</evidence>
<dbReference type="AlphaFoldDB" id="A0A6I1EM49"/>
<keyword evidence="1" id="KW-0540">Nuclease</keyword>
<dbReference type="InterPro" id="IPR013986">
    <property type="entry name" value="DExx_box_DNA_helicase_dom_sf"/>
</dbReference>
<name>A0A6I1EM49_9BURK</name>
<protein>
    <submittedName>
        <fullName evidence="10">Exonuclease V subunit gamma</fullName>
    </submittedName>
</protein>
<reference evidence="10 11" key="1">
    <citation type="submission" date="2019-10" db="EMBL/GenBank/DDBJ databases">
        <title>Genome diversity of Sutterella seckii.</title>
        <authorList>
            <person name="Chaplin A.V."/>
            <person name="Sokolova S.R."/>
            <person name="Mosin K.A."/>
            <person name="Ivanova E.L."/>
            <person name="Kochetkova T.O."/>
            <person name="Goltsov A.Y."/>
            <person name="Trofimov D.Y."/>
            <person name="Efimov B.A."/>
        </authorList>
    </citation>
    <scope>NUCLEOTIDE SEQUENCE [LARGE SCALE GENOMIC DNA]</scope>
    <source>
        <strain evidence="10 11">ASD393</strain>
    </source>
</reference>
<evidence type="ECO:0000256" key="8">
    <source>
        <dbReference type="ARBA" id="ARBA00023125"/>
    </source>
</evidence>
<dbReference type="Proteomes" id="UP000430564">
    <property type="component" value="Unassembled WGS sequence"/>
</dbReference>
<dbReference type="InterPro" id="IPR027417">
    <property type="entry name" value="P-loop_NTPase"/>
</dbReference>
<keyword evidence="6 10" id="KW-0269">Exonuclease</keyword>
<evidence type="ECO:0000256" key="1">
    <source>
        <dbReference type="ARBA" id="ARBA00022722"/>
    </source>
</evidence>
<proteinExistence type="predicted"/>
<dbReference type="PANTHER" id="PTHR30591:SF1">
    <property type="entry name" value="RECBCD ENZYME SUBUNIT RECC"/>
    <property type="match status" value="1"/>
</dbReference>
<dbReference type="Gene3D" id="3.40.50.300">
    <property type="entry name" value="P-loop containing nucleotide triphosphate hydrolases"/>
    <property type="match status" value="2"/>
</dbReference>
<dbReference type="InterPro" id="IPR006697">
    <property type="entry name" value="RecC"/>
</dbReference>
<keyword evidence="5" id="KW-0347">Helicase</keyword>